<evidence type="ECO:0000256" key="1">
    <source>
        <dbReference type="SAM" id="MobiDB-lite"/>
    </source>
</evidence>
<gene>
    <name evidence="2" type="ORF">Tco_0774318</name>
</gene>
<reference evidence="2" key="1">
    <citation type="journal article" date="2022" name="Int. J. Mol. Sci.">
        <title>Draft Genome of Tanacetum Coccineum: Genomic Comparison of Closely Related Tanacetum-Family Plants.</title>
        <authorList>
            <person name="Yamashiro T."/>
            <person name="Shiraishi A."/>
            <person name="Nakayama K."/>
            <person name="Satake H."/>
        </authorList>
    </citation>
    <scope>NUCLEOTIDE SEQUENCE</scope>
</reference>
<dbReference type="EMBL" id="BQNB010011524">
    <property type="protein sequence ID" value="GJS91682.1"/>
    <property type="molecule type" value="Genomic_DNA"/>
</dbReference>
<proteinExistence type="predicted"/>
<feature type="region of interest" description="Disordered" evidence="1">
    <location>
        <begin position="1"/>
        <end position="59"/>
    </location>
</feature>
<protein>
    <submittedName>
        <fullName evidence="2">Uncharacterized protein</fullName>
    </submittedName>
</protein>
<sequence length="138" mass="16026">MRRVNTFVSIESEGDRAVPELAGESSKRDAEEELNQESSKRQKTYESSGLAEEPRDKDSDELDDLVMLWSLVIEKFSSTDPTYDKERELWVELKRLFEPDIDDKEGNRHLHTGRERVSIVKRNSYIDADCKALGGRRY</sequence>
<accession>A0ABQ4ZP44</accession>
<dbReference type="Proteomes" id="UP001151760">
    <property type="component" value="Unassembled WGS sequence"/>
</dbReference>
<evidence type="ECO:0000313" key="2">
    <source>
        <dbReference type="EMBL" id="GJS91682.1"/>
    </source>
</evidence>
<organism evidence="2 3">
    <name type="scientific">Tanacetum coccineum</name>
    <dbReference type="NCBI Taxonomy" id="301880"/>
    <lineage>
        <taxon>Eukaryota</taxon>
        <taxon>Viridiplantae</taxon>
        <taxon>Streptophyta</taxon>
        <taxon>Embryophyta</taxon>
        <taxon>Tracheophyta</taxon>
        <taxon>Spermatophyta</taxon>
        <taxon>Magnoliopsida</taxon>
        <taxon>eudicotyledons</taxon>
        <taxon>Gunneridae</taxon>
        <taxon>Pentapetalae</taxon>
        <taxon>asterids</taxon>
        <taxon>campanulids</taxon>
        <taxon>Asterales</taxon>
        <taxon>Asteraceae</taxon>
        <taxon>Asteroideae</taxon>
        <taxon>Anthemideae</taxon>
        <taxon>Anthemidinae</taxon>
        <taxon>Tanacetum</taxon>
    </lineage>
</organism>
<comment type="caution">
    <text evidence="2">The sequence shown here is derived from an EMBL/GenBank/DDBJ whole genome shotgun (WGS) entry which is preliminary data.</text>
</comment>
<reference evidence="2" key="2">
    <citation type="submission" date="2022-01" db="EMBL/GenBank/DDBJ databases">
        <authorList>
            <person name="Yamashiro T."/>
            <person name="Shiraishi A."/>
            <person name="Satake H."/>
            <person name="Nakayama K."/>
        </authorList>
    </citation>
    <scope>NUCLEOTIDE SEQUENCE</scope>
</reference>
<name>A0ABQ4ZP44_9ASTR</name>
<keyword evidence="3" id="KW-1185">Reference proteome</keyword>
<evidence type="ECO:0000313" key="3">
    <source>
        <dbReference type="Proteomes" id="UP001151760"/>
    </source>
</evidence>